<keyword evidence="7" id="KW-0493">Microtubule</keyword>
<dbReference type="Bgee" id="ENSLOCG00000009748">
    <property type="expression patterns" value="Expressed in intestine and 5 other cell types or tissues"/>
</dbReference>
<dbReference type="STRING" id="7918.ENSLOCP00000011933"/>
<dbReference type="FunFam" id="1.20.58.60:FF:000451">
    <property type="entry name" value="Spectrin, beta, non-erythrocytic 5"/>
    <property type="match status" value="1"/>
</dbReference>
<dbReference type="FunFam" id="1.20.58.60:FF:000007">
    <property type="entry name" value="Spectrin alpha chain non-erythrocytic 1"/>
    <property type="match status" value="2"/>
</dbReference>
<dbReference type="PROSITE" id="PS00019">
    <property type="entry name" value="ACTININ_1"/>
    <property type="match status" value="1"/>
</dbReference>
<dbReference type="FunFam" id="1.20.58.60:FF:000431">
    <property type="entry name" value="Spectrin, beta, non-erythrocytic 5"/>
    <property type="match status" value="1"/>
</dbReference>
<evidence type="ECO:0000259" key="16">
    <source>
        <dbReference type="PROSITE" id="PS50021"/>
    </source>
</evidence>
<evidence type="ECO:0000256" key="6">
    <source>
        <dbReference type="ARBA" id="ARBA00022553"/>
    </source>
</evidence>
<evidence type="ECO:0000313" key="18">
    <source>
        <dbReference type="Proteomes" id="UP000018468"/>
    </source>
</evidence>
<dbReference type="FunFam" id="1.20.58.60:FF:000145">
    <property type="entry name" value="Spectrin beta chain, non-erythrocytic"/>
    <property type="match status" value="1"/>
</dbReference>
<dbReference type="GO" id="GO:0030036">
    <property type="term" value="P:actin cytoskeleton organization"/>
    <property type="evidence" value="ECO:0000318"/>
    <property type="project" value="GO_Central"/>
</dbReference>
<dbReference type="SMART" id="SM00150">
    <property type="entry name" value="SPEC"/>
    <property type="match status" value="30"/>
</dbReference>
<dbReference type="InterPro" id="IPR001849">
    <property type="entry name" value="PH_domain"/>
</dbReference>
<feature type="coiled-coil region" evidence="12">
    <location>
        <begin position="2179"/>
        <end position="2213"/>
    </location>
</feature>
<evidence type="ECO:0000256" key="13">
    <source>
        <dbReference type="SAM" id="MobiDB-lite"/>
    </source>
</evidence>
<dbReference type="SMART" id="SM00033">
    <property type="entry name" value="CH"/>
    <property type="match status" value="2"/>
</dbReference>
<feature type="coiled-coil region" evidence="12">
    <location>
        <begin position="3340"/>
        <end position="3399"/>
    </location>
</feature>
<dbReference type="GO" id="GO:0042995">
    <property type="term" value="C:cell projection"/>
    <property type="evidence" value="ECO:0000318"/>
    <property type="project" value="GO_Central"/>
</dbReference>
<dbReference type="Pfam" id="PF15410">
    <property type="entry name" value="PH_9"/>
    <property type="match status" value="1"/>
</dbReference>
<keyword evidence="10" id="KW-0206">Cytoskeleton</keyword>
<comment type="similarity">
    <text evidence="2">Belongs to the spectrin family.</text>
</comment>
<proteinExistence type="inferred from homology"/>
<dbReference type="FunFam" id="1.20.58.60:FF:000355">
    <property type="entry name" value="Spectrin, beta, non-erythrocytic 5"/>
    <property type="match status" value="1"/>
</dbReference>
<dbReference type="FunFam" id="1.20.58.60:FF:000019">
    <property type="entry name" value="Spectrin beta chain"/>
    <property type="match status" value="1"/>
</dbReference>
<dbReference type="GO" id="GO:0051693">
    <property type="term" value="P:actin filament capping"/>
    <property type="evidence" value="ECO:0007669"/>
    <property type="project" value="UniProtKB-KW"/>
</dbReference>
<dbReference type="InterPro" id="IPR002017">
    <property type="entry name" value="Spectrin_repeat"/>
</dbReference>
<organism evidence="17 18">
    <name type="scientific">Lepisosteus oculatus</name>
    <name type="common">Spotted gar</name>
    <dbReference type="NCBI Taxonomy" id="7918"/>
    <lineage>
        <taxon>Eukaryota</taxon>
        <taxon>Metazoa</taxon>
        <taxon>Chordata</taxon>
        <taxon>Craniata</taxon>
        <taxon>Vertebrata</taxon>
        <taxon>Euteleostomi</taxon>
        <taxon>Actinopterygii</taxon>
        <taxon>Neopterygii</taxon>
        <taxon>Holostei</taxon>
        <taxon>Semionotiformes</taxon>
        <taxon>Lepisosteidae</taxon>
        <taxon>Lepisosteus</taxon>
    </lineage>
</organism>
<dbReference type="InterPro" id="IPR041681">
    <property type="entry name" value="PH_9"/>
</dbReference>
<dbReference type="FunFam" id="1.20.58.60:FF:000135">
    <property type="entry name" value="Spectrin beta chain, non-erythrocytic"/>
    <property type="match status" value="1"/>
</dbReference>
<reference evidence="17" key="3">
    <citation type="submission" date="2025-09" db="UniProtKB">
        <authorList>
            <consortium name="Ensembl"/>
        </authorList>
    </citation>
    <scope>IDENTIFICATION</scope>
</reference>
<dbReference type="PRINTS" id="PR00683">
    <property type="entry name" value="SPECTRINPH"/>
</dbReference>
<keyword evidence="12" id="KW-0175">Coiled coil</keyword>
<feature type="region of interest" description="Disordered" evidence="13">
    <location>
        <begin position="902"/>
        <end position="941"/>
    </location>
</feature>
<evidence type="ECO:0000256" key="1">
    <source>
        <dbReference type="ARBA" id="ARBA00004245"/>
    </source>
</evidence>
<evidence type="ECO:0000256" key="3">
    <source>
        <dbReference type="ARBA" id="ARBA00022443"/>
    </source>
</evidence>
<feature type="compositionally biased region" description="Basic and acidic residues" evidence="13">
    <location>
        <begin position="783"/>
        <end position="800"/>
    </location>
</feature>
<feature type="domain" description="Calponin-homology (CH)" evidence="16">
    <location>
        <begin position="137"/>
        <end position="242"/>
    </location>
</feature>
<feature type="domain" description="Calponin-homology (CH)" evidence="16">
    <location>
        <begin position="16"/>
        <end position="119"/>
    </location>
</feature>
<feature type="compositionally biased region" description="Basic residues" evidence="13">
    <location>
        <begin position="915"/>
        <end position="924"/>
    </location>
</feature>
<evidence type="ECO:0000256" key="12">
    <source>
        <dbReference type="SAM" id="Coils"/>
    </source>
</evidence>
<dbReference type="Ensembl" id="ENSLOCT00000011954.1">
    <property type="protein sequence ID" value="ENSLOCP00000011933.1"/>
    <property type="gene ID" value="ENSLOCG00000009748.1"/>
</dbReference>
<evidence type="ECO:0000256" key="4">
    <source>
        <dbReference type="ARBA" id="ARBA00022467"/>
    </source>
</evidence>
<dbReference type="FunFam" id="1.10.418.10:FF:000001">
    <property type="entry name" value="Actinin alpha 1"/>
    <property type="match status" value="1"/>
</dbReference>
<dbReference type="CDD" id="cd00176">
    <property type="entry name" value="SPEC"/>
    <property type="match status" value="14"/>
</dbReference>
<feature type="domain" description="PH" evidence="15">
    <location>
        <begin position="3790"/>
        <end position="3893"/>
    </location>
</feature>
<evidence type="ECO:0000259" key="15">
    <source>
        <dbReference type="PROSITE" id="PS50003"/>
    </source>
</evidence>
<dbReference type="Pfam" id="PF00307">
    <property type="entry name" value="CH"/>
    <property type="match status" value="2"/>
</dbReference>
<dbReference type="FunFam" id="1.20.58.60:FF:000017">
    <property type="entry name" value="Spectrin alpha chain, non-erythrocytic 1"/>
    <property type="match status" value="1"/>
</dbReference>
<accession>W5MU74</accession>
<dbReference type="InterPro" id="IPR036872">
    <property type="entry name" value="CH_dom_sf"/>
</dbReference>
<comment type="subcellular location">
    <subcellularLocation>
        <location evidence="1">Cytoplasm</location>
        <location evidence="1">Cytoskeleton</location>
    </subcellularLocation>
</comment>
<dbReference type="GO" id="GO:0030054">
    <property type="term" value="C:cell junction"/>
    <property type="evidence" value="ECO:0000318"/>
    <property type="project" value="GO_Central"/>
</dbReference>
<dbReference type="SUPFAM" id="SSF47576">
    <property type="entry name" value="Calponin-homology domain, CH-domain"/>
    <property type="match status" value="1"/>
</dbReference>
<dbReference type="PROSITE" id="PS50003">
    <property type="entry name" value="PH_DOMAIN"/>
    <property type="match status" value="1"/>
</dbReference>
<feature type="coiled-coil region" evidence="12">
    <location>
        <begin position="1503"/>
        <end position="1563"/>
    </location>
</feature>
<keyword evidence="18" id="KW-1185">Reference proteome</keyword>
<dbReference type="PANTHER" id="PTHR11915">
    <property type="entry name" value="SPECTRIN/FILAMIN RELATED CYTOSKELETAL PROTEIN"/>
    <property type="match status" value="1"/>
</dbReference>
<feature type="coiled-coil region" evidence="12">
    <location>
        <begin position="1292"/>
        <end position="1384"/>
    </location>
</feature>
<dbReference type="InterPro" id="IPR011993">
    <property type="entry name" value="PH-like_dom_sf"/>
</dbReference>
<dbReference type="SUPFAM" id="SSF46966">
    <property type="entry name" value="Spectrin repeat"/>
    <property type="match status" value="19"/>
</dbReference>
<sequence>EYGQGRIRELQEQRMAVQKKTYTNWINNVFSKNRTAVQDVYTELKSGIYLIRLLELISETKLPTPSQRDMRVHYLENNSIAIKFLKTKIKVDLIGPENIVDGDRTLILGLIWIIILRFQIATITLEEDEFGASAARRSAKEALLIWCQRRTAGYPSVDVRDFSGSWRDGLAFNALIHAHRPDLFDYSRLRQDQALQNLNHAFGVAERELGVSRLLDAEDVAVPQPDEKSIMTYVSLFYHYFSKMKQGQTGQKRIAKIVGLLKEIDDLKLQYERMVSELLKWIKTKVMELNDRLFPNSLHGVQRLVAVFKTYRTVEKPPKYQERGAIEALLFNLKTKLRANNQKAYMPPEGKTLGDVEKHWKLLEKAEHERERALQGELLKLERLEQLAQKFGRKASLREGYLADTVDLLRKQDFRAFSSLEEAEAASRRLEALNTDVQAREQRFRALSDMAAIIEKANYHSKVQITKRQEEIDRHWKHLLLQLKKYQESLRGAVQTLALFRDIEVVSQDLQELQVQASSADVGRQLHDVVALLQKQDLLDSQITSHGETLRSISRQAGAGRHSDPKQVQTRIQALNTQYHNLVSQSKSRSQALQEQLKLFEFFRDCEEVESWIYEKWQVVRTATLGRDLSQILLTIQKHKALEAEVQSHETLCTSVIKRGQNLCKKRHPSERDIQKWTEALQKQWQQLKDEVANRKTRLEAASIIKQYFADVNEADSWLRERHPLLTTEDCGKDESSADALLQRHLRLEKEVVAYASEVKRLGEQAKIAALQAPLTTAIDGHLNQRAEPQDEDKGAERGRPATRRAGRVTQVAPRMQEEAQAHIGQAKIRFKYRGEKVTLDKGEMVEVLNKPNKENWLVKDSRGHELLVPVFYITELQAKDSAHKMKIKQIKVKVQPVPPALKNGVLESPPQKVSRPRRSRSMRRGTTEIQSSSVPDPHFQKDTIASTQSVLDSDFHSLCRMAQSRRKALEEMIRLHRFYSACHGFESWMDDKENVLNTFQSNSENVEAMQVKYENFLTELASGKGRLDGLTQLADELVKSRHSKQGEILSRQSQANRRWERMQKLKDEKARELLGKADVKSFLQSCQDARVLLEEKRTQLEGPDMGTSSSALKTEQRRHSQVEREIQALERKIEYLKNVAQMKKDSSPAESEAIMEEVRSLERLLGRVKEGARQRHRKLDEGVRRQRFLQESRDLLLWAEAMREQLDGEESASDVASAQRLLKENQDLRKELDSQRERMKAMEELGNSLAHSSPANASEVRQTQGKLAREWAELDKLWVKRNRRLEEGVELQTFNREADRVEAALSSHEARLRVQDLGDSVDSVHSLLGRQEELESLLNTLDQRIGLLQDRGKDLTRKGHFAAKQIQQRAQAIQQKRDELGERSKQRKTMLLASKNFQEFNRDASELLMWMDEKFKIAEDESYRDPTNVLRKLKRHEAAEREMLANQVRVDTLKEKGQGLLAQSPYQRQAIQDRTEEVCSRWEELQRKMTDRGDKLRQAGQQEQLMELLQDARVKIEALERMLRDAGKGHDLRSSRQLLKEHRELEKEAQELADKMNAIVSRARSMATDHFDSDRILQETEKYLTWFESLQGPLAHRRTQLETSVALFEYYHDVDFELNWISERLPLAISTNYGKSLASALSLLQKHKDLQAEVNAHRQHVSRVLKKGGVMAESRQFRAEDVLERSRELKLEWGKLEKACEDRASCLHWAVTHQQIVLDTAELEACVSETLPLVSSDDYGKNEQATLSLIKKHKVVGGEVEALCEQVGELRHRAERASQERGQKGFDEVDWPQDRLQSQLGKLQHLAAIRSQRLEEAFRFHEFSRESGELEDWIAQQRQAASSEDYGNDYDHVQHLQGKFDVLQRQLEVGTERVHSCQGLADSLILHGHPQARQVQELQDRLRRSWEELLELARVRGEKLQDAEEYHRFYRDLTDALNHIEEKYKSIPDDIAKDLRGVLAQLRKHEALEHELAGNEQQLQELLDSVEPILERCSQEQASLLQDRQQAVVERWEKLRARVEQRREDLEQASRRYRFLNTVQDYFLWCAQVLSYMKAEVSIRDVSTSNMQLMQHQQLWAEIQAREETFHQAVTMGQELLQEEIPAPKEVRDKLGALHAERAKLQEHWNCKKLWLEATFLEQVFYRDIAHMEKLMNTQEIHLKSSDLGASVDETERLIKRHEAFEKLLSSQEEKVKSLQEQAERLKKEDVKKENAAHIQHKLKAVLERRSRIKELSARRREELSTARLFSVFNRDLAEAEGWISERMQKMQDDSKKDLSDLQVKMKLLQKHQAFEAEILAHEEIITSVLKTGEELVTLRHPKSSEVRRGARVLNDHWEALKRAVAARGKVLEDNRDFLEFLQKVDQVEAWIRQKEVMINVGDVGEDYEHGLQLLKKLNEFRGTGSGEVTVDDAHIKAINALAARLERQHKEEVTTVRQRRQQMNDRWSSFHGNLSRYRKKLEGALEVHALIRELEELRERSGEKSLLMQGLDYGQDVPSVENLIRRHEETEREIGIIQEKAAALEKEAKTKVKTQPVMAEKLNRKQKEMRDAWLKLEKEAKVRKEKLQASLQLQMFKADQRPLLDWVLKVTTQMGESGLPKNKAEAEQFIAEHQNTKAEIDARGDRFDSVKNLGQGLVRSGHYASSEIRQALSKLDEARTGLNRVWQDRSQKLDQALELQVFYGCVEQCESWLSNKEAFLANEDLGDSLSGVETLQRKHALFEKAVEAQLENVETVERFARQLVQKRHPHSGDIQSKSKAVLLRKEKLMENSAIRRRRLEDSLQLQKFLGSSYEVCSWLSEKNTVALDESWRDPTNLQAKLQKHQSFEAEILANHNRVEALTKEGERMLGSGHYAHDQISPRLQDLQGSWEQLLSNCKEKRSRLQEAYEALQFQRSLEDVEDWLASVESELLNTDNGCDLPAVSRLLKALQGLEEGVEGHVERIQGLVDAAKDFRAKGNFLAEEIQRRVGETVYRYNSLAEPLQARRETLEAWQLLFQLYRDMEEELVWVRDKLPSAYSQDWGSSLHGTQTLLKKHQTLQEEIASRDPLVRAVLEAGNTMVKARHFASKEIRERLAELKEAVESLRREAEHRGRGLQEALEIQVFLAELSELGSWMEERRPALECSDYGKSEESTQALLRKLDSVDLDLESQRPKLESLQETGAKLERYGHPNSHLVNESLQPVWDQYQSLQQLSAERRAALEEHCRVYEFEREARELASWLSAQRSTAESEEYGQDLEDVEVLQKKFEDFSSEVSTLGHSRVRSVLQLGQKVRSPECQEREAELCKLWEELLQTIEARAENLRSAREVHQFDHDVDELKGWMSEKEAGLSAEDHGHDLLGVQALLRQHDGLERDLAAIGEEVSRTREKGAVLGHRYPQVRDSLEERLEEVEEAWQSLQRKASVRRERLGQAETAQRYFIDWRELVAWLKESLSLVQGEGLSGEGGDVEQHLKRHEEHHREIDRQLDKSQAVKEEGRRLIESGNFMSEEVEEKLAELEELEERLGQGRRERQRLYDEELEVEQLRRGLEQAERWLNAHEAALSADVYGVSWGPGRSGAGQRENRRHNYTSYMTLELKLKSLELKTTFTAHKQPLIVFCFREDSVPDVLELMKRQEDLETMLTAQEERFKQLEEKRTKLENVTNNVKEQRLQQLQGQEGEGSKPTRVTSLRRKLSDRRPAGPTKSPTPKLPSLPPPRSQPPRSSHTDTVVSPVRRSLRSPAEATPPSPHPRPLGLHAVKDPSPTSPQKPPLPPKPAVPQSPVSPPANPGTPTSPVHVLARSFSSPPPAPGLPSHPLEGPLEVKQKLLADGNKTSALPWGFFYTVLDTDTLILYRDLEEATTESSSLPPICTVGAVCDVIPNHKKKDYVFRLTLSDSSQYLFSAPSQEVLQCWVERL</sequence>
<dbReference type="SUPFAM" id="SSF50729">
    <property type="entry name" value="PH domain-like"/>
    <property type="match status" value="1"/>
</dbReference>
<dbReference type="Gene3D" id="1.20.58.60">
    <property type="match status" value="24"/>
</dbReference>
<feature type="domain" description="SH3" evidence="14">
    <location>
        <begin position="820"/>
        <end position="879"/>
    </location>
</feature>
<keyword evidence="6" id="KW-0597">Phosphoprotein</keyword>
<evidence type="ECO:0000256" key="11">
    <source>
        <dbReference type="PROSITE-ProRule" id="PRU00192"/>
    </source>
</evidence>
<dbReference type="PROSITE" id="PS50002">
    <property type="entry name" value="SH3"/>
    <property type="match status" value="1"/>
</dbReference>
<name>W5MU74_LEPOC</name>
<feature type="compositionally biased region" description="Pro residues" evidence="13">
    <location>
        <begin position="3740"/>
        <end position="3765"/>
    </location>
</feature>
<dbReference type="FunFam" id="1.20.58.60:FF:000309">
    <property type="entry name" value="Spectrin beta non-erythrocytic 5"/>
    <property type="match status" value="1"/>
</dbReference>
<dbReference type="EMBL" id="AHAT01003839">
    <property type="status" value="NOT_ANNOTATED_CDS"/>
    <property type="molecule type" value="Genomic_DNA"/>
</dbReference>
<reference evidence="18" key="1">
    <citation type="submission" date="2011-12" db="EMBL/GenBank/DDBJ databases">
        <title>The Draft Genome of Lepisosteus oculatus.</title>
        <authorList>
            <consortium name="The Broad Institute Genome Assembly &amp; Analysis Group"/>
            <consortium name="Computational R&amp;D Group"/>
            <consortium name="and Sequencing Platform"/>
            <person name="Di Palma F."/>
            <person name="Alfoldi J."/>
            <person name="Johnson J."/>
            <person name="Berlin A."/>
            <person name="Gnerre S."/>
            <person name="Jaffe D."/>
            <person name="MacCallum I."/>
            <person name="Young S."/>
            <person name="Walker B.J."/>
            <person name="Lander E.S."/>
            <person name="Lindblad-Toh K."/>
        </authorList>
    </citation>
    <scope>NUCLEOTIDE SEQUENCE [LARGE SCALE GENOMIC DNA]</scope>
</reference>
<dbReference type="FunFam" id="1.20.58.60:FF:000191">
    <property type="entry name" value="Spectrin, beta, non-erythrocytic 5"/>
    <property type="match status" value="1"/>
</dbReference>
<feature type="compositionally biased region" description="Pro residues" evidence="13">
    <location>
        <begin position="3685"/>
        <end position="3696"/>
    </location>
</feature>
<evidence type="ECO:0000256" key="5">
    <source>
        <dbReference type="ARBA" id="ARBA00022490"/>
    </source>
</evidence>
<keyword evidence="9" id="KW-0009">Actin-binding</keyword>
<evidence type="ECO:0000259" key="14">
    <source>
        <dbReference type="PROSITE" id="PS50002"/>
    </source>
</evidence>
<dbReference type="GO" id="GO:0051015">
    <property type="term" value="F:actin filament binding"/>
    <property type="evidence" value="ECO:0000318"/>
    <property type="project" value="GO_Central"/>
</dbReference>
<dbReference type="InterPro" id="IPR001452">
    <property type="entry name" value="SH3_domain"/>
</dbReference>
<dbReference type="GO" id="GO:0005874">
    <property type="term" value="C:microtubule"/>
    <property type="evidence" value="ECO:0007669"/>
    <property type="project" value="UniProtKB-KW"/>
</dbReference>
<evidence type="ECO:0000256" key="7">
    <source>
        <dbReference type="ARBA" id="ARBA00022701"/>
    </source>
</evidence>
<evidence type="ECO:0000256" key="2">
    <source>
        <dbReference type="ARBA" id="ARBA00006826"/>
    </source>
</evidence>
<dbReference type="FunFam" id="1.20.58.60:FF:000253">
    <property type="entry name" value="Spectrin beta, non-erythrocytic 5"/>
    <property type="match status" value="1"/>
</dbReference>
<keyword evidence="8" id="KW-0677">Repeat</keyword>
<reference evidence="17" key="2">
    <citation type="submission" date="2025-08" db="UniProtKB">
        <authorList>
            <consortium name="Ensembl"/>
        </authorList>
    </citation>
    <scope>IDENTIFICATION</scope>
</reference>
<feature type="region of interest" description="Disordered" evidence="13">
    <location>
        <begin position="1101"/>
        <end position="1120"/>
    </location>
</feature>
<dbReference type="InParanoid" id="W5MU74"/>
<dbReference type="GO" id="GO:0030864">
    <property type="term" value="C:cortical actin cytoskeleton"/>
    <property type="evidence" value="ECO:0000318"/>
    <property type="project" value="GO_Central"/>
</dbReference>
<dbReference type="GeneTree" id="ENSGT00940000161549"/>
<dbReference type="FunFam" id="1.20.58.60:FF:000375">
    <property type="entry name" value="Spectrin, beta, non-erythrocytic 5"/>
    <property type="match status" value="1"/>
</dbReference>
<feature type="region of interest" description="Disordered" evidence="13">
    <location>
        <begin position="780"/>
        <end position="808"/>
    </location>
</feature>
<feature type="region of interest" description="Disordered" evidence="13">
    <location>
        <begin position="3637"/>
        <end position="3794"/>
    </location>
</feature>
<dbReference type="HOGENOM" id="CLU_000146_3_1_1"/>
<evidence type="ECO:0000313" key="17">
    <source>
        <dbReference type="Ensembl" id="ENSLOCP00000011933.1"/>
    </source>
</evidence>
<dbReference type="FunFam" id="1.20.58.60:FF:000293">
    <property type="entry name" value="Spectrin, beta, non-erythrocytic 5"/>
    <property type="match status" value="1"/>
</dbReference>
<protein>
    <submittedName>
        <fullName evidence="17">Spectrin beta, non-erythrocytic 5</fullName>
    </submittedName>
</protein>
<keyword evidence="4" id="KW-0117">Actin capping</keyword>
<evidence type="ECO:0000256" key="8">
    <source>
        <dbReference type="ARBA" id="ARBA00022737"/>
    </source>
</evidence>
<evidence type="ECO:0000256" key="10">
    <source>
        <dbReference type="ARBA" id="ARBA00023212"/>
    </source>
</evidence>
<dbReference type="InterPro" id="IPR018159">
    <property type="entry name" value="Spectrin/alpha-actinin"/>
</dbReference>
<dbReference type="Gene3D" id="1.10.418.10">
    <property type="entry name" value="Calponin-like domain"/>
    <property type="match status" value="2"/>
</dbReference>
<dbReference type="EMBL" id="AHAT01003838">
    <property type="status" value="NOT_ANNOTATED_CDS"/>
    <property type="molecule type" value="Genomic_DNA"/>
</dbReference>
<dbReference type="eggNOG" id="KOG0517">
    <property type="taxonomic scope" value="Eukaryota"/>
</dbReference>
<dbReference type="InterPro" id="IPR001715">
    <property type="entry name" value="CH_dom"/>
</dbReference>
<dbReference type="Pfam" id="PF00435">
    <property type="entry name" value="Spectrin"/>
    <property type="match status" value="29"/>
</dbReference>
<feature type="coiled-coil region" evidence="12">
    <location>
        <begin position="1216"/>
        <end position="1246"/>
    </location>
</feature>
<dbReference type="Gene3D" id="2.30.29.30">
    <property type="entry name" value="Pleckstrin-homology domain (PH domain)/Phosphotyrosine-binding domain (PTB)"/>
    <property type="match status" value="1"/>
</dbReference>
<dbReference type="PROSITE" id="PS50021">
    <property type="entry name" value="CH"/>
    <property type="match status" value="2"/>
</dbReference>
<dbReference type="OMA" id="WANEMHA"/>
<dbReference type="GO" id="GO:0005886">
    <property type="term" value="C:plasma membrane"/>
    <property type="evidence" value="ECO:0000318"/>
    <property type="project" value="GO_Central"/>
</dbReference>
<dbReference type="InterPro" id="IPR001605">
    <property type="entry name" value="PH_dom-spectrin-type"/>
</dbReference>
<dbReference type="GO" id="GO:0005543">
    <property type="term" value="F:phospholipid binding"/>
    <property type="evidence" value="ECO:0007669"/>
    <property type="project" value="InterPro"/>
</dbReference>
<keyword evidence="3 11" id="KW-0728">SH3 domain</keyword>
<evidence type="ECO:0000256" key="9">
    <source>
        <dbReference type="ARBA" id="ARBA00023203"/>
    </source>
</evidence>
<dbReference type="Proteomes" id="UP000018468">
    <property type="component" value="Linkage group LG7"/>
</dbReference>
<dbReference type="PROSITE" id="PS00020">
    <property type="entry name" value="ACTININ_2"/>
    <property type="match status" value="1"/>
</dbReference>
<feature type="coiled-coil region" evidence="12">
    <location>
        <begin position="3481"/>
        <end position="3539"/>
    </location>
</feature>
<dbReference type="InterPro" id="IPR001589">
    <property type="entry name" value="Actinin_actin-bd_CS"/>
</dbReference>
<keyword evidence="5" id="KW-0963">Cytoplasm</keyword>
<feature type="coiled-coil region" evidence="12">
    <location>
        <begin position="2498"/>
        <end position="2557"/>
    </location>
</feature>